<sequence length="151" mass="16788">MKKFGLTAMVLLGGMLLSMANQALAGGVGYIDYQKVQASYPLAQQAVKEVDAKALELQQYMVDKEKQYKALDTPLKKQNFEDATAREFNAKQEAYLKLKSQKEELVFNKIQAAAKQVLVEQKLDAIVDFRVIFVGGVDISDLVIQKLKAGN</sequence>
<feature type="signal peptide" evidence="1">
    <location>
        <begin position="1"/>
        <end position="25"/>
    </location>
</feature>
<feature type="chain" id="PRO_5039490650" evidence="1">
    <location>
        <begin position="26"/>
        <end position="151"/>
    </location>
</feature>
<dbReference type="Gene3D" id="3.30.910.20">
    <property type="entry name" value="Skp domain"/>
    <property type="match status" value="1"/>
</dbReference>
<dbReference type="Pfam" id="PF03938">
    <property type="entry name" value="OmpH"/>
    <property type="match status" value="1"/>
</dbReference>
<organism evidence="2 3">
    <name type="scientific">Candidatus Scatousia excrementigallinarum</name>
    <dbReference type="NCBI Taxonomy" id="2840935"/>
    <lineage>
        <taxon>Bacteria</taxon>
        <taxon>Candidatus Scatousia</taxon>
    </lineage>
</organism>
<dbReference type="SUPFAM" id="SSF111384">
    <property type="entry name" value="OmpH-like"/>
    <property type="match status" value="1"/>
</dbReference>
<dbReference type="SMART" id="SM00935">
    <property type="entry name" value="OmpH"/>
    <property type="match status" value="1"/>
</dbReference>
<dbReference type="EMBL" id="DVIU01000223">
    <property type="protein sequence ID" value="HIS37218.1"/>
    <property type="molecule type" value="Genomic_DNA"/>
</dbReference>
<comment type="caution">
    <text evidence="2">The sequence shown here is derived from an EMBL/GenBank/DDBJ whole genome shotgun (WGS) entry which is preliminary data.</text>
</comment>
<reference evidence="2" key="1">
    <citation type="submission" date="2020-10" db="EMBL/GenBank/DDBJ databases">
        <authorList>
            <person name="Gilroy R."/>
        </authorList>
    </citation>
    <scope>NUCLEOTIDE SEQUENCE</scope>
    <source>
        <strain evidence="2">6276</strain>
    </source>
</reference>
<dbReference type="GO" id="GO:0051082">
    <property type="term" value="F:unfolded protein binding"/>
    <property type="evidence" value="ECO:0007669"/>
    <property type="project" value="InterPro"/>
</dbReference>
<evidence type="ECO:0000313" key="2">
    <source>
        <dbReference type="EMBL" id="HIS37218.1"/>
    </source>
</evidence>
<dbReference type="InterPro" id="IPR024930">
    <property type="entry name" value="Skp_dom_sf"/>
</dbReference>
<reference evidence="2" key="2">
    <citation type="journal article" date="2021" name="PeerJ">
        <title>Extensive microbial diversity within the chicken gut microbiome revealed by metagenomics and culture.</title>
        <authorList>
            <person name="Gilroy R."/>
            <person name="Ravi A."/>
            <person name="Getino M."/>
            <person name="Pursley I."/>
            <person name="Horton D.L."/>
            <person name="Alikhan N.F."/>
            <person name="Baker D."/>
            <person name="Gharbi K."/>
            <person name="Hall N."/>
            <person name="Watson M."/>
            <person name="Adriaenssens E.M."/>
            <person name="Foster-Nyarko E."/>
            <person name="Jarju S."/>
            <person name="Secka A."/>
            <person name="Antonio M."/>
            <person name="Oren A."/>
            <person name="Chaudhuri R.R."/>
            <person name="La Ragione R."/>
            <person name="Hildebrand F."/>
            <person name="Pallen M.J."/>
        </authorList>
    </citation>
    <scope>NUCLEOTIDE SEQUENCE</scope>
    <source>
        <strain evidence="2">6276</strain>
    </source>
</reference>
<gene>
    <name evidence="2" type="ORF">IAC10_11420</name>
</gene>
<dbReference type="Proteomes" id="UP000823928">
    <property type="component" value="Unassembled WGS sequence"/>
</dbReference>
<keyword evidence="1" id="KW-0732">Signal</keyword>
<accession>A0A9D1JNR3</accession>
<dbReference type="InterPro" id="IPR005632">
    <property type="entry name" value="Chaperone_Skp"/>
</dbReference>
<evidence type="ECO:0000313" key="3">
    <source>
        <dbReference type="Proteomes" id="UP000823928"/>
    </source>
</evidence>
<name>A0A9D1JNR3_9BACT</name>
<protein>
    <submittedName>
        <fullName evidence="2">OmpH family outer membrane protein</fullName>
    </submittedName>
</protein>
<proteinExistence type="predicted"/>
<dbReference type="AlphaFoldDB" id="A0A9D1JNR3"/>
<evidence type="ECO:0000256" key="1">
    <source>
        <dbReference type="SAM" id="SignalP"/>
    </source>
</evidence>